<evidence type="ECO:0000256" key="1">
    <source>
        <dbReference type="ARBA" id="ARBA00022741"/>
    </source>
</evidence>
<dbReference type="Pfam" id="PF14520">
    <property type="entry name" value="HHH_5"/>
    <property type="match status" value="1"/>
</dbReference>
<evidence type="ECO:0000313" key="7">
    <source>
        <dbReference type="Proteomes" id="UP000767854"/>
    </source>
</evidence>
<dbReference type="SMART" id="SM00278">
    <property type="entry name" value="HhH1"/>
    <property type="match status" value="3"/>
</dbReference>
<keyword evidence="3" id="KW-0238">DNA-binding</keyword>
<feature type="binding site" evidence="3">
    <location>
        <begin position="346"/>
        <end position="350"/>
    </location>
    <ligand>
        <name>ATP</name>
        <dbReference type="ChEBI" id="CHEBI:30616"/>
    </ligand>
</feature>
<dbReference type="InterPro" id="IPR050534">
    <property type="entry name" value="Coronavir_polyprotein_1ab"/>
</dbReference>
<dbReference type="Gene3D" id="2.30.30.940">
    <property type="match status" value="1"/>
</dbReference>
<dbReference type="EMBL" id="JAFBDT010000004">
    <property type="protein sequence ID" value="MBM7561315.1"/>
    <property type="molecule type" value="Genomic_DNA"/>
</dbReference>
<dbReference type="Pfam" id="PF18335">
    <property type="entry name" value="SH3_13"/>
    <property type="match status" value="1"/>
</dbReference>
<comment type="caution">
    <text evidence="6">The sequence shown here is derived from an EMBL/GenBank/DDBJ whole genome shotgun (WGS) entry which is preliminary data.</text>
</comment>
<dbReference type="PANTHER" id="PTHR43788">
    <property type="entry name" value="DNA2/NAM7 HELICASE FAMILY MEMBER"/>
    <property type="match status" value="1"/>
</dbReference>
<accession>A0ABS2MPH8</accession>
<evidence type="ECO:0000259" key="5">
    <source>
        <dbReference type="SMART" id="SM00382"/>
    </source>
</evidence>
<evidence type="ECO:0000259" key="4">
    <source>
        <dbReference type="SMART" id="SM00278"/>
    </source>
</evidence>
<dbReference type="InterPro" id="IPR006345">
    <property type="entry name" value="RecD2"/>
</dbReference>
<dbReference type="InterPro" id="IPR027417">
    <property type="entry name" value="P-loop_NTPase"/>
</dbReference>
<feature type="domain" description="Helix-hairpin-helix DNA-binding motif class 1" evidence="4">
    <location>
        <begin position="182"/>
        <end position="201"/>
    </location>
</feature>
<dbReference type="Pfam" id="PF13538">
    <property type="entry name" value="UvrD_C_2"/>
    <property type="match status" value="1"/>
</dbReference>
<reference evidence="6 7" key="1">
    <citation type="submission" date="2021-01" db="EMBL/GenBank/DDBJ databases">
        <title>Genomic Encyclopedia of Type Strains, Phase IV (KMG-IV): sequencing the most valuable type-strain genomes for metagenomic binning, comparative biology and taxonomic classification.</title>
        <authorList>
            <person name="Goeker M."/>
        </authorList>
    </citation>
    <scope>NUCLEOTIDE SEQUENCE [LARGE SCALE GENOMIC DNA]</scope>
    <source>
        <strain evidence="6 7">DSM 24436</strain>
    </source>
</reference>
<evidence type="ECO:0000313" key="6">
    <source>
        <dbReference type="EMBL" id="MBM7561315.1"/>
    </source>
</evidence>
<name>A0ABS2MPH8_9FIRM</name>
<feature type="domain" description="Helix-hairpin-helix DNA-binding motif class 1" evidence="4">
    <location>
        <begin position="118"/>
        <end position="137"/>
    </location>
</feature>
<comment type="catalytic activity">
    <reaction evidence="3">
        <text>ATP + H2O = ADP + phosphate + H(+)</text>
        <dbReference type="Rhea" id="RHEA:13065"/>
        <dbReference type="ChEBI" id="CHEBI:15377"/>
        <dbReference type="ChEBI" id="CHEBI:15378"/>
        <dbReference type="ChEBI" id="CHEBI:30616"/>
        <dbReference type="ChEBI" id="CHEBI:43474"/>
        <dbReference type="ChEBI" id="CHEBI:456216"/>
        <dbReference type="EC" id="5.6.2.3"/>
    </reaction>
</comment>
<evidence type="ECO:0000256" key="3">
    <source>
        <dbReference type="HAMAP-Rule" id="MF_01488"/>
    </source>
</evidence>
<keyword evidence="1 3" id="KW-0547">Nucleotide-binding</keyword>
<proteinExistence type="inferred from homology"/>
<dbReference type="RefSeq" id="WP_204662687.1">
    <property type="nucleotide sequence ID" value="NZ_JAFBDT010000004.1"/>
</dbReference>
<keyword evidence="3" id="KW-0347">Helicase</keyword>
<keyword evidence="3" id="KW-0413">Isomerase</keyword>
<keyword evidence="3 6" id="KW-0378">Hydrolase</keyword>
<dbReference type="CDD" id="cd17933">
    <property type="entry name" value="DEXSc_RecD-like"/>
    <property type="match status" value="1"/>
</dbReference>
<protein>
    <recommendedName>
        <fullName evidence="3">ATP-dependent RecD2 DNA helicase</fullName>
        <ecNumber evidence="3">5.6.2.3</ecNumber>
    </recommendedName>
    <alternativeName>
        <fullName evidence="3">DNA 5'-3' helicase subunit RecD2</fullName>
    </alternativeName>
</protein>
<organism evidence="6 7">
    <name type="scientific">Fusibacter tunisiensis</name>
    <dbReference type="NCBI Taxonomy" id="1008308"/>
    <lineage>
        <taxon>Bacteria</taxon>
        <taxon>Bacillati</taxon>
        <taxon>Bacillota</taxon>
        <taxon>Clostridia</taxon>
        <taxon>Eubacteriales</taxon>
        <taxon>Eubacteriales Family XII. Incertae Sedis</taxon>
        <taxon>Fusibacter</taxon>
    </lineage>
</organism>
<dbReference type="Proteomes" id="UP000767854">
    <property type="component" value="Unassembled WGS sequence"/>
</dbReference>
<comment type="similarity">
    <text evidence="3">Belongs to the RecD family. RecD2 subfamily.</text>
</comment>
<dbReference type="InterPro" id="IPR003593">
    <property type="entry name" value="AAA+_ATPase"/>
</dbReference>
<dbReference type="Gene3D" id="1.10.150.20">
    <property type="entry name" value="5' to 3' exonuclease, C-terminal subdomain"/>
    <property type="match status" value="1"/>
</dbReference>
<dbReference type="InterPro" id="IPR027785">
    <property type="entry name" value="UvrD-like_helicase_C"/>
</dbReference>
<feature type="domain" description="AAA+ ATPase" evidence="5">
    <location>
        <begin position="335"/>
        <end position="482"/>
    </location>
</feature>
<dbReference type="InterPro" id="IPR010994">
    <property type="entry name" value="RuvA_2-like"/>
</dbReference>
<dbReference type="Gene3D" id="3.40.50.300">
    <property type="entry name" value="P-loop containing nucleotide triphosphate hydrolases"/>
    <property type="match status" value="2"/>
</dbReference>
<comment type="function">
    <text evidence="3">DNA-dependent ATPase and ATP-dependent 5'-3' DNA helicase. Has no activity on blunt DNA or DNA with 3'-overhangs, requires at least 10 bases of 5'-ssDNA for helicase activity.</text>
</comment>
<sequence>MEKITLEGVIEDIIYYNEENGYLIATFGTDEELVSIKGSLPFVQEGDRLRIVGEVDLHPVYGEQIVIRYAEHLKPTEREDILKYLSSGVITGIGPATAELIVQAFETKALEVLEKTPERLLEISGIGPKKLEQIILSYKEQFELRDFIIYFQSLNLSVNMAMRIYRHFGLDAVMKVQENPYILAEEVVGVGFKQADQIAMTMGIDFHAPFRIDSGIVFLLNQESMAGHTCMLESDLIQKTAVTLSVDADEVAHQIRDMAVLGKIYVDRLASGEVRIYLPSLYYAEQQAAGKLYQIAVNAEPLSPFDSEDFIEKFESDRGILLGTKQRHAIKAALDHGVFIITGGPGTGKTTIINAIIKAYESFEKKVTLCAPTGRAAKRMTEATTRESKTIHRLLEFQGENQFARNGETPLETDVLIVDEISMVDIVILYRLLDAIKPGTHVIFVGDADQLPSVGPGSVLKDLLDSGLIGSIRLDEIYRQSEQSLIAINAHKINHGEMPTLNRQDKDFFFIQANGPSGIMAVIKDLVSQRLPDYYQLDPIEDIQILSPMKNTQVGVHALNEMVQEVINPPNKNKIEKRLGKRTFREGDKVMQIRNNYNLDWVSKWGEEGTGVFNGDIGRITEIDEPSRTLTVLFDQEREVVYDFPTLDELVHAYAVTVHKSQGSEFKAVIMPMIYGPPMLMTRNILYTAITRAKTLVVLVGDKRAMQAMISRDQEQYRRSGFKERLGFYQQINRGISE</sequence>
<dbReference type="HAMAP" id="MF_01488">
    <property type="entry name" value="RecD2"/>
    <property type="match status" value="1"/>
</dbReference>
<keyword evidence="7" id="KW-1185">Reference proteome</keyword>
<dbReference type="SUPFAM" id="SSF47781">
    <property type="entry name" value="RuvA domain 2-like"/>
    <property type="match status" value="1"/>
</dbReference>
<dbReference type="NCBIfam" id="TIGR01448">
    <property type="entry name" value="recD_rel"/>
    <property type="match status" value="1"/>
</dbReference>
<keyword evidence="2 3" id="KW-0067">ATP-binding</keyword>
<dbReference type="InterPro" id="IPR041451">
    <property type="entry name" value="RecD2_SH13"/>
</dbReference>
<dbReference type="InterPro" id="IPR003583">
    <property type="entry name" value="Hlx-hairpin-Hlx_DNA-bd_motif"/>
</dbReference>
<dbReference type="SUPFAM" id="SSF52540">
    <property type="entry name" value="P-loop containing nucleoside triphosphate hydrolases"/>
    <property type="match status" value="2"/>
</dbReference>
<dbReference type="PANTHER" id="PTHR43788:SF6">
    <property type="entry name" value="DNA HELICASE B"/>
    <property type="match status" value="1"/>
</dbReference>
<dbReference type="Pfam" id="PF13245">
    <property type="entry name" value="AAA_19"/>
    <property type="match status" value="1"/>
</dbReference>
<dbReference type="InterPro" id="IPR029493">
    <property type="entry name" value="RecD2-like_HHH"/>
</dbReference>
<dbReference type="GO" id="GO:0008854">
    <property type="term" value="F:exodeoxyribonuclease V activity"/>
    <property type="evidence" value="ECO:0007669"/>
    <property type="project" value="UniProtKB-EC"/>
</dbReference>
<dbReference type="InterPro" id="IPR055446">
    <property type="entry name" value="RecD2_N_OB"/>
</dbReference>
<evidence type="ECO:0000256" key="2">
    <source>
        <dbReference type="ARBA" id="ARBA00022840"/>
    </source>
</evidence>
<feature type="domain" description="Helix-hairpin-helix DNA-binding motif class 1" evidence="4">
    <location>
        <begin position="83"/>
        <end position="104"/>
    </location>
</feature>
<dbReference type="Gene3D" id="1.10.10.2220">
    <property type="match status" value="1"/>
</dbReference>
<gene>
    <name evidence="3" type="primary">recD2</name>
    <name evidence="6" type="ORF">JOC49_000835</name>
</gene>
<dbReference type="SMART" id="SM00382">
    <property type="entry name" value="AAA"/>
    <property type="match status" value="1"/>
</dbReference>
<dbReference type="Pfam" id="PF23139">
    <property type="entry name" value="OB_YrrC"/>
    <property type="match status" value="1"/>
</dbReference>
<dbReference type="Pfam" id="PF14490">
    <property type="entry name" value="HHH_RecD2"/>
    <property type="match status" value="1"/>
</dbReference>
<dbReference type="CDD" id="cd18809">
    <property type="entry name" value="SF1_C_RecD"/>
    <property type="match status" value="1"/>
</dbReference>
<dbReference type="EC" id="5.6.2.3" evidence="3"/>